<evidence type="ECO:0000256" key="6">
    <source>
        <dbReference type="ARBA" id="ARBA00023180"/>
    </source>
</evidence>
<keyword evidence="8" id="KW-0812">Transmembrane</keyword>
<evidence type="ECO:0000256" key="7">
    <source>
        <dbReference type="SAM" id="MobiDB-lite"/>
    </source>
</evidence>
<keyword evidence="2" id="KW-0964">Secreted</keyword>
<dbReference type="GO" id="GO:0008083">
    <property type="term" value="F:growth factor activity"/>
    <property type="evidence" value="ECO:0007669"/>
    <property type="project" value="UniProtKB-KW"/>
</dbReference>
<feature type="region of interest" description="Disordered" evidence="7">
    <location>
        <begin position="214"/>
        <end position="245"/>
    </location>
</feature>
<dbReference type="KEGG" id="char:122132029"/>
<evidence type="ECO:0000256" key="5">
    <source>
        <dbReference type="ARBA" id="ARBA00023157"/>
    </source>
</evidence>
<keyword evidence="8" id="KW-0472">Membrane</keyword>
<dbReference type="CTD" id="553181"/>
<dbReference type="GO" id="GO:0005576">
    <property type="term" value="C:extracellular region"/>
    <property type="evidence" value="ECO:0007669"/>
    <property type="project" value="UniProtKB-SubCell"/>
</dbReference>
<keyword evidence="6" id="KW-0325">Glycoprotein</keyword>
<comment type="subcellular location">
    <subcellularLocation>
        <location evidence="1">Secreted</location>
    </subcellularLocation>
</comment>
<keyword evidence="5" id="KW-1015">Disulfide bond</keyword>
<feature type="signal peptide" evidence="9">
    <location>
        <begin position="1"/>
        <end position="27"/>
    </location>
</feature>
<keyword evidence="4" id="KW-0339">Growth factor</keyword>
<dbReference type="Pfam" id="PF02404">
    <property type="entry name" value="SCF"/>
    <property type="match status" value="1"/>
</dbReference>
<feature type="compositionally biased region" description="Polar residues" evidence="7">
    <location>
        <begin position="214"/>
        <end position="225"/>
    </location>
</feature>
<proteinExistence type="predicted"/>
<evidence type="ECO:0000256" key="4">
    <source>
        <dbReference type="ARBA" id="ARBA00023030"/>
    </source>
</evidence>
<evidence type="ECO:0000256" key="1">
    <source>
        <dbReference type="ARBA" id="ARBA00004613"/>
    </source>
</evidence>
<keyword evidence="3 9" id="KW-0732">Signal</keyword>
<dbReference type="GO" id="GO:0005125">
    <property type="term" value="F:cytokine activity"/>
    <property type="evidence" value="ECO:0007669"/>
    <property type="project" value="TreeGrafter"/>
</dbReference>
<dbReference type="Proteomes" id="UP000515152">
    <property type="component" value="Unplaced"/>
</dbReference>
<dbReference type="GO" id="GO:0005886">
    <property type="term" value="C:plasma membrane"/>
    <property type="evidence" value="ECO:0007669"/>
    <property type="project" value="TreeGrafter"/>
</dbReference>
<keyword evidence="10" id="KW-1185">Reference proteome</keyword>
<name>A0A8M1KFN9_CLUHA</name>
<dbReference type="GO" id="GO:0008284">
    <property type="term" value="P:positive regulation of cell population proliferation"/>
    <property type="evidence" value="ECO:0007669"/>
    <property type="project" value="TreeGrafter"/>
</dbReference>
<gene>
    <name evidence="11" type="primary">kitlgb</name>
</gene>
<dbReference type="AlphaFoldDB" id="A0A8M1KFN9"/>
<feature type="transmembrane region" description="Helical" evidence="8">
    <location>
        <begin position="185"/>
        <end position="205"/>
    </location>
</feature>
<protein>
    <submittedName>
        <fullName evidence="11">Kit ligand b isoform X1</fullName>
    </submittedName>
</protein>
<dbReference type="RefSeq" id="XP_042562712.1">
    <property type="nucleotide sequence ID" value="XM_042706778.1"/>
</dbReference>
<evidence type="ECO:0000256" key="2">
    <source>
        <dbReference type="ARBA" id="ARBA00022525"/>
    </source>
</evidence>
<dbReference type="GO" id="GO:0005173">
    <property type="term" value="F:stem cell factor receptor binding"/>
    <property type="evidence" value="ECO:0007669"/>
    <property type="project" value="InterPro"/>
</dbReference>
<evidence type="ECO:0000256" key="8">
    <source>
        <dbReference type="SAM" id="Phobius"/>
    </source>
</evidence>
<evidence type="ECO:0000256" key="3">
    <source>
        <dbReference type="ARBA" id="ARBA00022729"/>
    </source>
</evidence>
<reference evidence="11" key="1">
    <citation type="submission" date="2025-08" db="UniProtKB">
        <authorList>
            <consortium name="RefSeq"/>
        </authorList>
    </citation>
    <scope>IDENTIFICATION</scope>
</reference>
<dbReference type="OrthoDB" id="8445223at2759"/>
<evidence type="ECO:0000256" key="9">
    <source>
        <dbReference type="SAM" id="SignalP"/>
    </source>
</evidence>
<evidence type="ECO:0000313" key="10">
    <source>
        <dbReference type="Proteomes" id="UP000515152"/>
    </source>
</evidence>
<dbReference type="GeneID" id="122132029"/>
<keyword evidence="8" id="KW-1133">Transmembrane helix</keyword>
<accession>A0A8M1KFN9</accession>
<organism evidence="10 11">
    <name type="scientific">Clupea harengus</name>
    <name type="common">Atlantic herring</name>
    <dbReference type="NCBI Taxonomy" id="7950"/>
    <lineage>
        <taxon>Eukaryota</taxon>
        <taxon>Metazoa</taxon>
        <taxon>Chordata</taxon>
        <taxon>Craniata</taxon>
        <taxon>Vertebrata</taxon>
        <taxon>Euteleostomi</taxon>
        <taxon>Actinopterygii</taxon>
        <taxon>Neopterygii</taxon>
        <taxon>Teleostei</taxon>
        <taxon>Clupei</taxon>
        <taxon>Clupeiformes</taxon>
        <taxon>Clupeoidei</taxon>
        <taxon>Clupeidae</taxon>
        <taxon>Clupea</taxon>
    </lineage>
</organism>
<dbReference type="InterPro" id="IPR003452">
    <property type="entry name" value="SCF"/>
</dbReference>
<evidence type="ECO:0000313" key="11">
    <source>
        <dbReference type="RefSeq" id="XP_042562712.1"/>
    </source>
</evidence>
<feature type="chain" id="PRO_5035477520" evidence="9">
    <location>
        <begin position="28"/>
        <end position="291"/>
    </location>
</feature>
<dbReference type="GO" id="GO:0007155">
    <property type="term" value="P:cell adhesion"/>
    <property type="evidence" value="ECO:0007669"/>
    <property type="project" value="InterPro"/>
</dbReference>
<dbReference type="PANTHER" id="PTHR11574:SF0">
    <property type="entry name" value="KIT LIGAND"/>
    <property type="match status" value="1"/>
</dbReference>
<dbReference type="PANTHER" id="PTHR11574">
    <property type="entry name" value="KIT LIGAND"/>
    <property type="match status" value="1"/>
</dbReference>
<sequence>MKKTNIGESVCILALLLSTLVTGGVKGRTPLTDDVGTLDVLKGNIPRDYRILVNHTPKAVAGKCWLQLNIYPVEKSLKQLAHKFNNLSINRENITIFITMLQGLRFMLGNEELDLAMQAFECHFRTAHWPTELYFDHVKEVFSAAANVSGILECAPPPCPSTLPPSATTGHERQYHIGESLKRSLPVLLLVPVLFLLFLGAWMVVQRRRVCMNNSSRGEARSPQSEAALRGPEPQHRAAQEGPLELSPMTQGRYVGLLKTITHHNKCYLFPFHWQSNTEVVDKISMEPPHL</sequence>